<dbReference type="InterPro" id="IPR036415">
    <property type="entry name" value="Lamin_tail_dom_sf"/>
</dbReference>
<evidence type="ECO:0000313" key="3">
    <source>
        <dbReference type="EMBL" id="AUD02926.1"/>
    </source>
</evidence>
<evidence type="ECO:0000313" key="4">
    <source>
        <dbReference type="Proteomes" id="UP000232883"/>
    </source>
</evidence>
<accession>A0A2K8YZ58</accession>
<proteinExistence type="predicted"/>
<dbReference type="EMBL" id="CP025096">
    <property type="protein sequence ID" value="AUD02926.1"/>
    <property type="molecule type" value="Genomic_DNA"/>
</dbReference>
<dbReference type="AlphaFoldDB" id="A0A2K8YZ58"/>
<dbReference type="PROSITE" id="PS51841">
    <property type="entry name" value="LTD"/>
    <property type="match status" value="1"/>
</dbReference>
<keyword evidence="4" id="KW-1185">Reference proteome</keyword>
<evidence type="ECO:0000259" key="2">
    <source>
        <dbReference type="PROSITE" id="PS51841"/>
    </source>
</evidence>
<dbReference type="Pfam" id="PF13287">
    <property type="entry name" value="Fn3_assoc"/>
    <property type="match status" value="1"/>
</dbReference>
<dbReference type="InterPro" id="IPR044060">
    <property type="entry name" value="Bacterial_rp_domain"/>
</dbReference>
<organism evidence="3 4">
    <name type="scientific">Spirosoma pollinicola</name>
    <dbReference type="NCBI Taxonomy" id="2057025"/>
    <lineage>
        <taxon>Bacteria</taxon>
        <taxon>Pseudomonadati</taxon>
        <taxon>Bacteroidota</taxon>
        <taxon>Cytophagia</taxon>
        <taxon>Cytophagales</taxon>
        <taxon>Cytophagaceae</taxon>
        <taxon>Spirosoma</taxon>
    </lineage>
</organism>
<dbReference type="Pfam" id="PF08757">
    <property type="entry name" value="CotH"/>
    <property type="match status" value="1"/>
</dbReference>
<dbReference type="OrthoDB" id="9806464at2"/>
<dbReference type="Pfam" id="PF00932">
    <property type="entry name" value="LTD"/>
    <property type="match status" value="1"/>
</dbReference>
<dbReference type="SUPFAM" id="SSF74853">
    <property type="entry name" value="Lamin A/C globular tail domain"/>
    <property type="match status" value="1"/>
</dbReference>
<sequence>MNNSISFSIRWSYIVLLILVPWVMMSFTCTAQQLYINEIMASNSQTIADGAGAYEDWFEIYNPNPTPVNIAGYYLSDNSNLIKYHLPVGSSQTIIPANGYLLLWASDVVSRGPLHVGFKLSADGEMISLVQPDGSTVVDQVLFGAQRTDVSWGRQPNGSSTWLYFQRTNSINNTSPGASNNAKTGYATIMSDPIFSQVGGFYSTDFSLTITSSDPTATIFYTLDGSDPDPVNPGPNTFQYKNNYAEQPGQGNGSFLTESYQTRTYSSPLSISDRTSSPNKVSTKSSTFNSSPYYIPTEPVFKGTVVRAVVYKANALMSDVVSETYFIAPATRYGNLPVVSISTNEKSLFDYNSGIYTAGTTFDGWRAGNPTAESIFCSPGNFTNKDDNWQRSAHVQFFINGRSVLNQHADIAINGGCSRSTPRKSLRLYGDTDFNYPFFSNRPINQYYNRLLLRSGGNDWNFTTLIDTYMQTMVRHLPFDTQSNRPGIVFLNGEYWGVHNLMERYDQYYLNRNYGVDPDSVDIIKFDYGAYQADNGDLVKFYALKDYFVGSPTIDYGYVSTLMDVDGFSDYQISEIYAGNFDWPYNNQQLWRKRTSQYVPTAPKGHDGRFRWMMNDMDWTLGAGNDYTSNSLDRATSTGYDVSVTEYTRFLRRLLEVSSYKTYFINRFADLLNTTFIPGRNIDLLNTFQQSYQPYMDEHFSRWKTGNSLTKWLSNVNIVRTFLQQRPAYVRDHIRSRFSLTANRTITLSVSDTAKGYVKINTIDILPSTVGVATNPYPWTGTYFQGNAVRVVAKARVGYRFVSWQENSATISTDTAYSFDPTTNRSLIAQFDLDNSSTGKPTAYNLSTCEYRFDAFPATTPAGTYPPNMYFVSMNAADPALSATFALADTVKGAYNLTSATRINGLGSDGIAMINTGSAPSGYIAGALGGVVLGLRTTNLTEATVQWTGGTVTPNPRQYNIRLRYRIGNSGPFTDLTDGANNPVEYVRNATAGHSQDIGPVSLPTALLNKPYIQLLWQYYYTGVGTSGARDQLRIDNISIRRGGCQSISSGSWHTASTWNCGRVPSVCDDVVIRAGHVVSVTTNAATARSIRFELAGQLQYVNANASVYLQNP</sequence>
<dbReference type="KEGG" id="spir:CWM47_14450"/>
<reference evidence="3 4" key="1">
    <citation type="submission" date="2017-11" db="EMBL/GenBank/DDBJ databases">
        <title>Taxonomic description and genome sequences of Spirosoma HA7 sp. nov., isolated from pollen microhabitat of Corylus avellana.</title>
        <authorList>
            <person name="Ambika Manirajan B."/>
            <person name="Suarez C."/>
            <person name="Ratering S."/>
            <person name="Geissler-Plaum R."/>
            <person name="Cardinale M."/>
            <person name="Sylvia S."/>
        </authorList>
    </citation>
    <scope>NUCLEOTIDE SEQUENCE [LARGE SCALE GENOMIC DNA]</scope>
    <source>
        <strain evidence="3 4">HA7</strain>
    </source>
</reference>
<protein>
    <submittedName>
        <fullName evidence="3">Spore coat protein CotH</fullName>
    </submittedName>
</protein>
<gene>
    <name evidence="3" type="ORF">CWM47_14450</name>
</gene>
<feature type="domain" description="LTD" evidence="2">
    <location>
        <begin position="25"/>
        <end position="145"/>
    </location>
</feature>
<dbReference type="InterPro" id="IPR001322">
    <property type="entry name" value="Lamin_tail_dom"/>
</dbReference>
<evidence type="ECO:0000256" key="1">
    <source>
        <dbReference type="SAM" id="MobiDB-lite"/>
    </source>
</evidence>
<keyword evidence="3" id="KW-0167">Capsid protein</keyword>
<dbReference type="Proteomes" id="UP000232883">
    <property type="component" value="Chromosome"/>
</dbReference>
<keyword evidence="3" id="KW-0946">Virion</keyword>
<name>A0A2K8YZ58_9BACT</name>
<dbReference type="InterPro" id="IPR014867">
    <property type="entry name" value="Spore_coat_CotH_CotH2/3/7"/>
</dbReference>
<feature type="region of interest" description="Disordered" evidence="1">
    <location>
        <begin position="266"/>
        <end position="288"/>
    </location>
</feature>
<dbReference type="Pfam" id="PF18998">
    <property type="entry name" value="Flg_new_2"/>
    <property type="match status" value="1"/>
</dbReference>
<dbReference type="InterPro" id="IPR026876">
    <property type="entry name" value="Fn3_assoc_repeat"/>
</dbReference>